<feature type="region of interest" description="Disordered" evidence="20">
    <location>
        <begin position="27"/>
        <end position="96"/>
    </location>
</feature>
<evidence type="ECO:0000256" key="10">
    <source>
        <dbReference type="ARBA" id="ARBA00022806"/>
    </source>
</evidence>
<evidence type="ECO:0000256" key="16">
    <source>
        <dbReference type="ARBA" id="ARBA00023242"/>
    </source>
</evidence>
<dbReference type="OMA" id="QCATQEL"/>
<dbReference type="InterPro" id="IPR045055">
    <property type="entry name" value="DNA2/NAM7-like"/>
</dbReference>
<dbReference type="GO" id="GO:0005524">
    <property type="term" value="F:ATP binding"/>
    <property type="evidence" value="ECO:0007669"/>
    <property type="project" value="UniProtKB-UniRule"/>
</dbReference>
<organism evidence="24 25">
    <name type="scientific">Echinococcus multilocularis</name>
    <name type="common">Fox tapeworm</name>
    <dbReference type="NCBI Taxonomy" id="6211"/>
    <lineage>
        <taxon>Eukaryota</taxon>
        <taxon>Metazoa</taxon>
        <taxon>Spiralia</taxon>
        <taxon>Lophotrochozoa</taxon>
        <taxon>Platyhelminthes</taxon>
        <taxon>Cestoda</taxon>
        <taxon>Eucestoda</taxon>
        <taxon>Cyclophyllidea</taxon>
        <taxon>Taeniidae</taxon>
        <taxon>Echinococcus</taxon>
    </lineage>
</organism>
<dbReference type="STRING" id="6211.A0A068Y5V7"/>
<dbReference type="CDD" id="cd18808">
    <property type="entry name" value="SF1_C_Upf1"/>
    <property type="match status" value="1"/>
</dbReference>
<evidence type="ECO:0000256" key="4">
    <source>
        <dbReference type="ARBA" id="ARBA00022705"/>
    </source>
</evidence>
<evidence type="ECO:0000259" key="23">
    <source>
        <dbReference type="Pfam" id="PF13087"/>
    </source>
</evidence>
<feature type="domain" description="DNA2/NAM7 helicase helicase" evidence="22">
    <location>
        <begin position="909"/>
        <end position="1024"/>
    </location>
</feature>
<keyword evidence="6 19" id="KW-0479">Metal-binding</keyword>
<keyword evidence="12 19" id="KW-0408">Iron</keyword>
<keyword evidence="11 19" id="KW-0067">ATP-binding</keyword>
<comment type="function">
    <text evidence="19">Key enzyme involved in DNA replication and DNA repair. Involved in Okazaki fragments processing by cleaving long flaps that escape FEN1: flaps that are longer than 27 nucleotides are coated by replication protein A complex (RPA), leading to recruit DNA2 which cleaves the flap until it is too short to bind RPA and becomes a substrate for FEN1. Also involved in 5'-end resection of DNA during double-strand break (DSB) repair by mediating the cleavage of 5'-ssDNA.</text>
</comment>
<dbReference type="GO" id="GO:0006281">
    <property type="term" value="P:DNA repair"/>
    <property type="evidence" value="ECO:0007669"/>
    <property type="project" value="UniProtKB-KW"/>
</dbReference>
<dbReference type="GO" id="GO:0005634">
    <property type="term" value="C:nucleus"/>
    <property type="evidence" value="ECO:0007669"/>
    <property type="project" value="UniProtKB-SubCell"/>
</dbReference>
<reference evidence="24" key="2">
    <citation type="submission" date="2015-11" db="EMBL/GenBank/DDBJ databases">
        <authorList>
            <person name="Zhang Y."/>
            <person name="Guo Z."/>
        </authorList>
    </citation>
    <scope>NUCLEOTIDE SEQUENCE</scope>
</reference>
<accession>A0A068Y5V7</accession>
<dbReference type="GO" id="GO:0051539">
    <property type="term" value="F:4 iron, 4 sulfur cluster binding"/>
    <property type="evidence" value="ECO:0007669"/>
    <property type="project" value="UniProtKB-UniRule"/>
</dbReference>
<dbReference type="PANTHER" id="PTHR10887">
    <property type="entry name" value="DNA2/NAM7 HELICASE FAMILY"/>
    <property type="match status" value="1"/>
</dbReference>
<dbReference type="EC" id="3.1.-.-" evidence="19"/>
<sequence length="1391" mass="152214">MVPKSTKGDSTRQVSLMEFVRPTIVTTAGAETGASTSAAPPEPASPEPNTSIIFGTPEASIAPAKGFKSSTGDIVQPPLLTRPQPSSSTRLYRKPRRSSFVTQRHILVMAKRAAEGRTDVVSRESDYNGLNYAPIQQVNFGASSSRTTIASQRARKMVQMAVSQGSQSKTRPTKRVASDVAEASMDRSVVFQDGSEAAPPLTKARQAPTLDSQEMHVLNEVFSNCVDSGGSPKANSGLMVCSSLEKKTLGESSVENVVLESSFVDALDEEWGSGFNNQAELKTQVPPTSEVKRHPWHRCRVMEVTESGHSKVVSTICLDMQASLTVHLSGSWYDTPLQAGDIINLIPSLIGTESTTTSPFPTWSLSDDPLPSGVTTPPLLVLHPEILISGTTVAASASGCARRAVLQHLWDRDEAESTTVRSSDSDSTTSTSLSEGGIMLVGSLVHRIFQQVVRQQMSGNPSTPQAALFHDLVIPSTILQLHAMGDSVEKFCESLKFFLPKINQWVKQHCVVNSGTSCTRSGGANKPVIKGVFDIEENIWCTKLGVKGKIDMTVVCSTNSQAPPFLVPLELKTGKPSFSFEHQGQVLLYLLMLADRHADRIANVANYGWLVYLRQMDQSDLSGLVKPQANSFRGLIQTRNYLAASLRHLTSREGLMVEGEETKLWELPLPPPLDRERLCSWCPYIFTCGLLRGQSTPPPSDVSMQHLLESRVRHVGADCMSFLRHWTRLQLLEYASVNRVDKVLVQIPEAEDGEEKNQVKNGSGIRGLVIQDSIKLNYEQEFSICLRRHDNGPISTQGLSVGDFVIVSSDNGRHVGLCLSSLTAFSTTLNTLTITTDRPLPSWITRFRLDRYVSDKTTQINLSNLMRLMENSKLCSRLRQLIVDRTCPRFTKSLKKTTLLQIRKFLRPLNIHQRCAILSVLMSKDYTLIEGFPGSGKTETLAALLRCLAVLGKKTLLISHTHSAVDNVLLRLLKDSEIKFVRLGACEKVNPLLHSHNLENQLSEEISKASIKADLNKATAECSRLVKFIDEVMAKAAIAGCTALAAAGHEALERCQFDVVVVDEATQLLLPTTLGGLLKLNADSGQFILAGDANQLPPLVHSNAARKSGFDTSLFALLSPIAQHCADTQAPEEVDAMGSCLVQLRAQYRMNSQILHLANTLFYDGRMQCASDEVANRTLKLLKVVDPPKGWLTRVLSPDLADSVILLDTQGICNLSASPFDANVNYREIEIVKEVFTNLTQRGVKADAIGVIAPYRAQVDALRQCLHGKSSINGNGGSGRCCIGLVEVSTADQFQGRDKSLIIVSFVDCLQSRSQHDIDKRRSFSSLLNERPRLNVALTRAKQKLILIGCGGNHSRSHEVMQQAPTVLEQMLTVLRQMSAVVPISPAHTLC</sequence>
<keyword evidence="7 19" id="KW-0547">Nucleotide-binding</keyword>
<evidence type="ECO:0000256" key="8">
    <source>
        <dbReference type="ARBA" id="ARBA00022763"/>
    </source>
</evidence>
<dbReference type="GO" id="GO:0046872">
    <property type="term" value="F:metal ion binding"/>
    <property type="evidence" value="ECO:0007669"/>
    <property type="project" value="UniProtKB-UniRule"/>
</dbReference>
<evidence type="ECO:0000256" key="13">
    <source>
        <dbReference type="ARBA" id="ARBA00023014"/>
    </source>
</evidence>
<evidence type="ECO:0000256" key="15">
    <source>
        <dbReference type="ARBA" id="ARBA00023204"/>
    </source>
</evidence>
<keyword evidence="8 19" id="KW-0227">DNA damage</keyword>
<evidence type="ECO:0000256" key="1">
    <source>
        <dbReference type="ARBA" id="ARBA00001966"/>
    </source>
</evidence>
<protein>
    <recommendedName>
        <fullName evidence="19">DNA replication ATP-dependent helicase/nuclease</fullName>
        <ecNumber evidence="19">3.1.-.-</ecNumber>
        <ecNumber evidence="19">3.6.4.12</ecNumber>
    </recommendedName>
</protein>
<evidence type="ECO:0000256" key="14">
    <source>
        <dbReference type="ARBA" id="ARBA00023125"/>
    </source>
</evidence>
<keyword evidence="10 19" id="KW-0347">Helicase</keyword>
<dbReference type="GO" id="GO:0017116">
    <property type="term" value="F:single-stranded DNA helicase activity"/>
    <property type="evidence" value="ECO:0007669"/>
    <property type="project" value="UniProtKB-UniRule"/>
</dbReference>
<dbReference type="Proteomes" id="UP000017246">
    <property type="component" value="Unassembled WGS sequence"/>
</dbReference>
<dbReference type="InterPro" id="IPR027417">
    <property type="entry name" value="P-loop_NTPase"/>
</dbReference>
<keyword evidence="17 19" id="KW-0511">Multifunctional enzyme</keyword>
<dbReference type="GO" id="GO:0005737">
    <property type="term" value="C:cytoplasm"/>
    <property type="evidence" value="ECO:0007669"/>
    <property type="project" value="TreeGrafter"/>
</dbReference>
<comment type="catalytic activity">
    <reaction evidence="18 19">
        <text>ATP + H2O = ADP + phosphate + H(+)</text>
        <dbReference type="Rhea" id="RHEA:13065"/>
        <dbReference type="ChEBI" id="CHEBI:15377"/>
        <dbReference type="ChEBI" id="CHEBI:15378"/>
        <dbReference type="ChEBI" id="CHEBI:30616"/>
        <dbReference type="ChEBI" id="CHEBI:43474"/>
        <dbReference type="ChEBI" id="CHEBI:456216"/>
        <dbReference type="EC" id="3.6.4.12"/>
    </reaction>
</comment>
<dbReference type="InterPro" id="IPR014808">
    <property type="entry name" value="DNA_replication_fac_Dna2_N"/>
</dbReference>
<keyword evidence="14 19" id="KW-0238">DNA-binding</keyword>
<evidence type="ECO:0000256" key="20">
    <source>
        <dbReference type="SAM" id="MobiDB-lite"/>
    </source>
</evidence>
<dbReference type="InterPro" id="IPR041677">
    <property type="entry name" value="DNA2/NAM7_AAA_11"/>
</dbReference>
<dbReference type="Pfam" id="PF08696">
    <property type="entry name" value="Dna2"/>
    <property type="match status" value="1"/>
</dbReference>
<evidence type="ECO:0000256" key="9">
    <source>
        <dbReference type="ARBA" id="ARBA00022801"/>
    </source>
</evidence>
<keyword evidence="5 19" id="KW-0540">Nuclease</keyword>
<dbReference type="GO" id="GO:0005694">
    <property type="term" value="C:chromosome"/>
    <property type="evidence" value="ECO:0007669"/>
    <property type="project" value="UniProtKB-SubCell"/>
</dbReference>
<dbReference type="GO" id="GO:0033567">
    <property type="term" value="P:DNA replication, Okazaki fragment processing"/>
    <property type="evidence" value="ECO:0007669"/>
    <property type="project" value="UniProtKB-UniRule"/>
</dbReference>
<dbReference type="InterPro" id="IPR047187">
    <property type="entry name" value="SF1_C_Upf1"/>
</dbReference>
<name>A0A068Y5V7_ECHMU</name>
<dbReference type="PANTHER" id="PTHR10887:SF433">
    <property type="entry name" value="DNA REPLICATION ATP-DEPENDENT HELICASE_NUCLEASE DNA2"/>
    <property type="match status" value="1"/>
</dbReference>
<dbReference type="GO" id="GO:0071932">
    <property type="term" value="P:replication fork reversal"/>
    <property type="evidence" value="ECO:0007669"/>
    <property type="project" value="TreeGrafter"/>
</dbReference>
<dbReference type="InterPro" id="IPR011604">
    <property type="entry name" value="PDDEXK-like_dom_sf"/>
</dbReference>
<dbReference type="GO" id="GO:0016887">
    <property type="term" value="F:ATP hydrolysis activity"/>
    <property type="evidence" value="ECO:0007669"/>
    <property type="project" value="RHEA"/>
</dbReference>
<reference evidence="24" key="1">
    <citation type="journal article" date="2013" name="Nature">
        <title>The genomes of four tapeworm species reveal adaptations to parasitism.</title>
        <authorList>
            <person name="Tsai I.J."/>
            <person name="Zarowiecki M."/>
            <person name="Holroyd N."/>
            <person name="Garciarrubio A."/>
            <person name="Sanchez-Flores A."/>
            <person name="Brooks K.L."/>
            <person name="Tracey A."/>
            <person name="Bobes R.J."/>
            <person name="Fragoso G."/>
            <person name="Sciutto E."/>
            <person name="Aslett M."/>
            <person name="Beasley H."/>
            <person name="Bennett H.M."/>
            <person name="Cai J."/>
            <person name="Camicia F."/>
            <person name="Clark R."/>
            <person name="Cucher M."/>
            <person name="De Silva N."/>
            <person name="Day T.A."/>
            <person name="Deplazes P."/>
            <person name="Estrada K."/>
            <person name="Fernandez C."/>
            <person name="Holland P.W."/>
            <person name="Hou J."/>
            <person name="Hu S."/>
            <person name="Huckvale T."/>
            <person name="Hung S.S."/>
            <person name="Kamenetzky L."/>
            <person name="Keane J.A."/>
            <person name="Kiss F."/>
            <person name="Koziol U."/>
            <person name="Lambert O."/>
            <person name="Liu K."/>
            <person name="Luo X."/>
            <person name="Luo Y."/>
            <person name="Macchiaroli N."/>
            <person name="Nichol S."/>
            <person name="Paps J."/>
            <person name="Parkinson J."/>
            <person name="Pouchkina-Stantcheva N."/>
            <person name="Riddiford N."/>
            <person name="Rosenzvit M."/>
            <person name="Salinas G."/>
            <person name="Wasmuth J.D."/>
            <person name="Zamanian M."/>
            <person name="Zheng Y."/>
            <person name="Cai X."/>
            <person name="Soberon X."/>
            <person name="Olson P.D."/>
            <person name="Laclette J.P."/>
            <person name="Brehm K."/>
            <person name="Berriman M."/>
            <person name="Garciarrubio A."/>
            <person name="Bobes R.J."/>
            <person name="Fragoso G."/>
            <person name="Sanchez-Flores A."/>
            <person name="Estrada K."/>
            <person name="Cevallos M.A."/>
            <person name="Morett E."/>
            <person name="Gonzalez V."/>
            <person name="Portillo T."/>
            <person name="Ochoa-Leyva A."/>
            <person name="Jose M.V."/>
            <person name="Sciutto E."/>
            <person name="Landa A."/>
            <person name="Jimenez L."/>
            <person name="Valdes V."/>
            <person name="Carrero J.C."/>
            <person name="Larralde C."/>
            <person name="Morales-Montor J."/>
            <person name="Limon-Lason J."/>
            <person name="Soberon X."/>
            <person name="Laclette J.P."/>
        </authorList>
    </citation>
    <scope>NUCLEOTIDE SEQUENCE [LARGE SCALE GENOMIC DNA]</scope>
</reference>
<keyword evidence="19" id="KW-0158">Chromosome</keyword>
<comment type="cofactor">
    <cofactor evidence="1">
        <name>[4Fe-4S] cluster</name>
        <dbReference type="ChEBI" id="CHEBI:49883"/>
    </cofactor>
</comment>
<dbReference type="GO" id="GO:0003677">
    <property type="term" value="F:DNA binding"/>
    <property type="evidence" value="ECO:0007669"/>
    <property type="project" value="UniProtKB-UniRule"/>
</dbReference>
<dbReference type="OrthoDB" id="306218at2759"/>
<feature type="domain" description="DNA2/NAM7 helicase-like C-terminal" evidence="23">
    <location>
        <begin position="1139"/>
        <end position="1350"/>
    </location>
</feature>
<evidence type="ECO:0000259" key="21">
    <source>
        <dbReference type="Pfam" id="PF08696"/>
    </source>
</evidence>
<evidence type="ECO:0000256" key="7">
    <source>
        <dbReference type="ARBA" id="ARBA00022741"/>
    </source>
</evidence>
<dbReference type="GO" id="GO:0017108">
    <property type="term" value="F:5'-flap endonuclease activity"/>
    <property type="evidence" value="ECO:0007669"/>
    <property type="project" value="UniProtKB-UniRule"/>
</dbReference>
<keyword evidence="25" id="KW-1185">Reference proteome</keyword>
<dbReference type="Pfam" id="PF13086">
    <property type="entry name" value="AAA_11"/>
    <property type="match status" value="1"/>
</dbReference>
<evidence type="ECO:0000313" key="24">
    <source>
        <dbReference type="EMBL" id="CDS39894.1"/>
    </source>
</evidence>
<evidence type="ECO:0000256" key="2">
    <source>
        <dbReference type="ARBA" id="ARBA00007913"/>
    </source>
</evidence>
<keyword evidence="9 19" id="KW-0378">Hydrolase</keyword>
<dbReference type="Gene3D" id="3.40.50.300">
    <property type="entry name" value="P-loop containing nucleotide triphosphate hydrolases"/>
    <property type="match status" value="2"/>
</dbReference>
<evidence type="ECO:0000256" key="6">
    <source>
        <dbReference type="ARBA" id="ARBA00022723"/>
    </source>
</evidence>
<evidence type="ECO:0000256" key="17">
    <source>
        <dbReference type="ARBA" id="ARBA00023268"/>
    </source>
</evidence>
<dbReference type="SUPFAM" id="SSF52540">
    <property type="entry name" value="P-loop containing nucleoside triphosphate hydrolases"/>
    <property type="match status" value="1"/>
</dbReference>
<feature type="domain" description="DNA replication factor Dna2 N-terminal" evidence="21">
    <location>
        <begin position="323"/>
        <end position="554"/>
    </location>
</feature>
<dbReference type="EC" id="3.6.4.12" evidence="19"/>
<dbReference type="Gene3D" id="3.90.320.10">
    <property type="match status" value="1"/>
</dbReference>
<evidence type="ECO:0000256" key="18">
    <source>
        <dbReference type="ARBA" id="ARBA00047995"/>
    </source>
</evidence>
<evidence type="ECO:0000259" key="22">
    <source>
        <dbReference type="Pfam" id="PF13086"/>
    </source>
</evidence>
<evidence type="ECO:0000256" key="5">
    <source>
        <dbReference type="ARBA" id="ARBA00022722"/>
    </source>
</evidence>
<evidence type="ECO:0000256" key="12">
    <source>
        <dbReference type="ARBA" id="ARBA00023004"/>
    </source>
</evidence>
<gene>
    <name evidence="24" type="ORF">EmuJ_000744400</name>
</gene>
<evidence type="ECO:0000256" key="19">
    <source>
        <dbReference type="RuleBase" id="RU367041"/>
    </source>
</evidence>
<evidence type="ECO:0000313" key="25">
    <source>
        <dbReference type="Proteomes" id="UP000017246"/>
    </source>
</evidence>
<dbReference type="Pfam" id="PF13087">
    <property type="entry name" value="AAA_12"/>
    <property type="match status" value="1"/>
</dbReference>
<keyword evidence="15 19" id="KW-0234">DNA repair</keyword>
<keyword evidence="13 19" id="KW-0411">Iron-sulfur</keyword>
<keyword evidence="4 19" id="KW-0235">DNA replication</keyword>
<dbReference type="eggNOG" id="KOG1805">
    <property type="taxonomic scope" value="Eukaryota"/>
</dbReference>
<comment type="similarity">
    <text evidence="2 19">Belongs to the DNA2/NAM7 helicase family.</text>
</comment>
<evidence type="ECO:0000256" key="11">
    <source>
        <dbReference type="ARBA" id="ARBA00022840"/>
    </source>
</evidence>
<evidence type="ECO:0000256" key="3">
    <source>
        <dbReference type="ARBA" id="ARBA00022485"/>
    </source>
</evidence>
<keyword evidence="16 19" id="KW-0539">Nucleus</keyword>
<dbReference type="EMBL" id="LN902841">
    <property type="protein sequence ID" value="CDS39894.1"/>
    <property type="molecule type" value="Genomic_DNA"/>
</dbReference>
<comment type="subcellular location">
    <subcellularLocation>
        <location evidence="19">Nucleus</location>
    </subcellularLocation>
    <subcellularLocation>
        <location evidence="19">Chromosome</location>
    </subcellularLocation>
</comment>
<dbReference type="InterPro" id="IPR041679">
    <property type="entry name" value="DNA2/NAM7-like_C"/>
</dbReference>
<feature type="compositionally biased region" description="Low complexity" evidence="20">
    <location>
        <begin position="27"/>
        <end position="39"/>
    </location>
</feature>
<keyword evidence="3 19" id="KW-0004">4Fe-4S</keyword>
<proteinExistence type="inferred from homology"/>